<dbReference type="PANTHER" id="PTHR37299:SF1">
    <property type="entry name" value="STAGE 0 SPORULATION PROTEIN A HOMOLOG"/>
    <property type="match status" value="1"/>
</dbReference>
<evidence type="ECO:0000313" key="4">
    <source>
        <dbReference type="Proteomes" id="UP001236569"/>
    </source>
</evidence>
<dbReference type="InterPro" id="IPR007492">
    <property type="entry name" value="LytTR_DNA-bd_dom"/>
</dbReference>
<dbReference type="InterPro" id="IPR001789">
    <property type="entry name" value="Sig_transdc_resp-reg_receiver"/>
</dbReference>
<dbReference type="Gene3D" id="2.40.50.1020">
    <property type="entry name" value="LytTr DNA-binding domain"/>
    <property type="match status" value="1"/>
</dbReference>
<gene>
    <name evidence="3" type="ORF">QM480_23465</name>
</gene>
<evidence type="ECO:0000256" key="1">
    <source>
        <dbReference type="PROSITE-ProRule" id="PRU00169"/>
    </source>
</evidence>
<dbReference type="InterPro" id="IPR011006">
    <property type="entry name" value="CheY-like_superfamily"/>
</dbReference>
<accession>A0ABT6YUR2</accession>
<evidence type="ECO:0000259" key="2">
    <source>
        <dbReference type="PROSITE" id="PS50110"/>
    </source>
</evidence>
<name>A0ABT6YUR2_9BACT</name>
<dbReference type="Pfam" id="PF00072">
    <property type="entry name" value="Response_reg"/>
    <property type="match status" value="1"/>
</dbReference>
<keyword evidence="3" id="KW-0238">DNA-binding</keyword>
<dbReference type="Proteomes" id="UP001236569">
    <property type="component" value="Unassembled WGS sequence"/>
</dbReference>
<dbReference type="RefSeq" id="WP_166550579.1">
    <property type="nucleotide sequence ID" value="NZ_JASHIC010000002.1"/>
</dbReference>
<dbReference type="Pfam" id="PF04397">
    <property type="entry name" value="LytTR"/>
    <property type="match status" value="1"/>
</dbReference>
<dbReference type="SUPFAM" id="SSF52172">
    <property type="entry name" value="CheY-like"/>
    <property type="match status" value="1"/>
</dbReference>
<comment type="caution">
    <text evidence="3">The sequence shown here is derived from an EMBL/GenBank/DDBJ whole genome shotgun (WGS) entry which is preliminary data.</text>
</comment>
<proteinExistence type="predicted"/>
<dbReference type="InterPro" id="IPR046947">
    <property type="entry name" value="LytR-like"/>
</dbReference>
<sequence length="254" mass="29873">MKVLIIEDEYHSAQRAKSLLLEYDQNINVVDTVDSVEKATNWLVKHQEPDLLLVDIHLADGSSFDIFKKIPVKNPVIFTTAYDQYAIQAFKINSIDYLLKPLDFEDLSQALNKYHQLSYDRKSIDSLDIQRIIQSIETNQKKYKSRFLVKFGDTLQYKTLDEIAYFFADDKIVYLVCHDAKRYIIDYTLEQLEQLLQPDFFFRLNRKVITKIASIATVKAVYNGRLLVKLKPNFESEIYVSKERCSEFKTWLDQ</sequence>
<dbReference type="Gene3D" id="3.40.50.2300">
    <property type="match status" value="1"/>
</dbReference>
<dbReference type="SMART" id="SM00850">
    <property type="entry name" value="LytTR"/>
    <property type="match status" value="1"/>
</dbReference>
<keyword evidence="4" id="KW-1185">Reference proteome</keyword>
<feature type="domain" description="Response regulatory" evidence="2">
    <location>
        <begin position="2"/>
        <end position="115"/>
    </location>
</feature>
<dbReference type="SMART" id="SM00448">
    <property type="entry name" value="REC"/>
    <property type="match status" value="1"/>
</dbReference>
<dbReference type="GO" id="GO:0003677">
    <property type="term" value="F:DNA binding"/>
    <property type="evidence" value="ECO:0007669"/>
    <property type="project" value="UniProtKB-KW"/>
</dbReference>
<organism evidence="3 4">
    <name type="scientific">Flectobacillus longus</name>
    <dbReference type="NCBI Taxonomy" id="2984207"/>
    <lineage>
        <taxon>Bacteria</taxon>
        <taxon>Pseudomonadati</taxon>
        <taxon>Bacteroidota</taxon>
        <taxon>Cytophagia</taxon>
        <taxon>Cytophagales</taxon>
        <taxon>Flectobacillaceae</taxon>
        <taxon>Flectobacillus</taxon>
    </lineage>
</organism>
<protein>
    <submittedName>
        <fullName evidence="3">LytTR family DNA-binding domain-containing protein</fullName>
    </submittedName>
</protein>
<dbReference type="EMBL" id="JASHID010000027">
    <property type="protein sequence ID" value="MDI9867321.1"/>
    <property type="molecule type" value="Genomic_DNA"/>
</dbReference>
<dbReference type="PANTHER" id="PTHR37299">
    <property type="entry name" value="TRANSCRIPTIONAL REGULATOR-RELATED"/>
    <property type="match status" value="1"/>
</dbReference>
<dbReference type="PROSITE" id="PS50110">
    <property type="entry name" value="RESPONSE_REGULATORY"/>
    <property type="match status" value="1"/>
</dbReference>
<evidence type="ECO:0000313" key="3">
    <source>
        <dbReference type="EMBL" id="MDI9867321.1"/>
    </source>
</evidence>
<feature type="modified residue" description="4-aspartylphosphate" evidence="1">
    <location>
        <position position="55"/>
    </location>
</feature>
<keyword evidence="1" id="KW-0597">Phosphoprotein</keyword>
<reference evidence="3 4" key="1">
    <citation type="submission" date="2023-05" db="EMBL/GenBank/DDBJ databases">
        <title>Novel species of genus Flectobacillus isolated from stream in China.</title>
        <authorList>
            <person name="Lu H."/>
        </authorList>
    </citation>
    <scope>NUCLEOTIDE SEQUENCE [LARGE SCALE GENOMIC DNA]</scope>
    <source>
        <strain evidence="3 4">DC10W</strain>
    </source>
</reference>